<keyword evidence="3" id="KW-1185">Reference proteome</keyword>
<evidence type="ECO:0000313" key="3">
    <source>
        <dbReference type="Proteomes" id="UP000823749"/>
    </source>
</evidence>
<evidence type="ECO:0000313" key="2">
    <source>
        <dbReference type="EMBL" id="KAG5561318.1"/>
    </source>
</evidence>
<protein>
    <submittedName>
        <fullName evidence="2">Uncharacterized protein</fullName>
    </submittedName>
</protein>
<feature type="region of interest" description="Disordered" evidence="1">
    <location>
        <begin position="21"/>
        <end position="51"/>
    </location>
</feature>
<dbReference type="EMBL" id="JACTNZ010000002">
    <property type="protein sequence ID" value="KAG5561318.1"/>
    <property type="molecule type" value="Genomic_DNA"/>
</dbReference>
<proteinExistence type="predicted"/>
<feature type="compositionally biased region" description="Polar residues" evidence="1">
    <location>
        <begin position="37"/>
        <end position="46"/>
    </location>
</feature>
<comment type="caution">
    <text evidence="2">The sequence shown here is derived from an EMBL/GenBank/DDBJ whole genome shotgun (WGS) entry which is preliminary data.</text>
</comment>
<reference evidence="2" key="1">
    <citation type="submission" date="2020-08" db="EMBL/GenBank/DDBJ databases">
        <title>Plant Genome Project.</title>
        <authorList>
            <person name="Zhang R.-G."/>
        </authorList>
    </citation>
    <scope>NUCLEOTIDE SEQUENCE</scope>
    <source>
        <strain evidence="2">WSP0</strain>
        <tissue evidence="2">Leaf</tissue>
    </source>
</reference>
<organism evidence="2 3">
    <name type="scientific">Rhododendron griersonianum</name>
    <dbReference type="NCBI Taxonomy" id="479676"/>
    <lineage>
        <taxon>Eukaryota</taxon>
        <taxon>Viridiplantae</taxon>
        <taxon>Streptophyta</taxon>
        <taxon>Embryophyta</taxon>
        <taxon>Tracheophyta</taxon>
        <taxon>Spermatophyta</taxon>
        <taxon>Magnoliopsida</taxon>
        <taxon>eudicotyledons</taxon>
        <taxon>Gunneridae</taxon>
        <taxon>Pentapetalae</taxon>
        <taxon>asterids</taxon>
        <taxon>Ericales</taxon>
        <taxon>Ericaceae</taxon>
        <taxon>Ericoideae</taxon>
        <taxon>Rhodoreae</taxon>
        <taxon>Rhododendron</taxon>
    </lineage>
</organism>
<accession>A0AAV6LAF2</accession>
<dbReference type="AlphaFoldDB" id="A0AAV6LAF2"/>
<gene>
    <name evidence="2" type="ORF">RHGRI_004371</name>
</gene>
<dbReference type="Proteomes" id="UP000823749">
    <property type="component" value="Chromosome 2"/>
</dbReference>
<name>A0AAV6LAF2_9ERIC</name>
<sequence>MEIIYVVELVSPLGEWRQDGNNLRDGVNHEENPPLPTSSGISLSTQLPPPGSGDHLLQPPLETKLLEGKVYGSLARAGKVLRNFAVWTDWLIWIAWLGGYSGVLKLQVGLRISEHSAISSSHGNKAFLDGSDLNSRHVKHLQ</sequence>
<evidence type="ECO:0000256" key="1">
    <source>
        <dbReference type="SAM" id="MobiDB-lite"/>
    </source>
</evidence>